<sequence length="621" mass="69681">MGGCLTKLDRSKVSPLNPKQKTEKTSENDESESIGLATDRSCTDLSFLILLIVFLIVLFVLLGYCISFGDIYRIVNGYDDCGNVCGKLNTFVDEQSGCRGFDYQEQKYLKVQSSGTTEVDNGQISRICVKTCDGIAGYKKFINRCLPEKSSYQINSFFSKTGISEFFQEVSEDLQMCWSEILYLCLAAFVFAVLIMFMFRFIVGFIVWLVLAGVIIICFIGTIVLWVTFSSEKSIGYTDTINIRRTNSFLAFAIIATIATIILCLVVLVLRKRIQLVIALFKEAGKALSTMPLLLLEPILTFIALVVVVGLWIYLAIWIESSGELKIENNTSAKYVKNATMKVTRWYNLLALFWMTQFVIGCQHIVIAGAVATWFFTRNKNDLHSPIAVSFSNLVKYHLGTVALGSIIIAMIQLLRALLKWVEVITRDPQNRVTQSLYCCCQCCLSMFENILQFLTRNAYVETALFGYSFCTAGRKAFKILSSNALRVFAINSVGDFVLLLGKAFVVAITVLIGICVIQNMNGVHHSWVILVLIGLFAYLVSHCFISVYEMTIDTIFICFCEDCELNDGISKPYYMSRGLMEFVQNSKRSMDQNTTRSNKAWSTTAATPREIKTISGASKH</sequence>
<feature type="transmembrane region" description="Helical" evidence="6">
    <location>
        <begin position="299"/>
        <end position="319"/>
    </location>
</feature>
<gene>
    <name evidence="8" type="primary">slc44a1_1</name>
    <name evidence="8" type="ORF">Bhyg_01066</name>
</gene>
<name>A0A9Q0N8R3_9DIPT</name>
<proteinExistence type="inferred from homology"/>
<keyword evidence="5 6" id="KW-0472">Membrane</keyword>
<feature type="transmembrane region" description="Helical" evidence="6">
    <location>
        <begin position="527"/>
        <end position="549"/>
    </location>
</feature>
<keyword evidence="4 6" id="KW-1133">Transmembrane helix</keyword>
<comment type="caution">
    <text evidence="8">The sequence shown here is derived from an EMBL/GenBank/DDBJ whole genome shotgun (WGS) entry which is preliminary data.</text>
</comment>
<evidence type="ECO:0000256" key="6">
    <source>
        <dbReference type="RuleBase" id="RU368066"/>
    </source>
</evidence>
<evidence type="ECO:0000256" key="3">
    <source>
        <dbReference type="ARBA" id="ARBA00022692"/>
    </source>
</evidence>
<dbReference type="GO" id="GO:0022857">
    <property type="term" value="F:transmembrane transporter activity"/>
    <property type="evidence" value="ECO:0007669"/>
    <property type="project" value="UniProtKB-UniRule"/>
</dbReference>
<organism evidence="8 9">
    <name type="scientific">Pseudolycoriella hygida</name>
    <dbReference type="NCBI Taxonomy" id="35572"/>
    <lineage>
        <taxon>Eukaryota</taxon>
        <taxon>Metazoa</taxon>
        <taxon>Ecdysozoa</taxon>
        <taxon>Arthropoda</taxon>
        <taxon>Hexapoda</taxon>
        <taxon>Insecta</taxon>
        <taxon>Pterygota</taxon>
        <taxon>Neoptera</taxon>
        <taxon>Endopterygota</taxon>
        <taxon>Diptera</taxon>
        <taxon>Nematocera</taxon>
        <taxon>Sciaroidea</taxon>
        <taxon>Sciaridae</taxon>
        <taxon>Pseudolycoriella</taxon>
    </lineage>
</organism>
<feature type="region of interest" description="Disordered" evidence="7">
    <location>
        <begin position="1"/>
        <end position="30"/>
    </location>
</feature>
<evidence type="ECO:0000256" key="2">
    <source>
        <dbReference type="ARBA" id="ARBA00007168"/>
    </source>
</evidence>
<reference evidence="8" key="1">
    <citation type="submission" date="2022-07" db="EMBL/GenBank/DDBJ databases">
        <authorList>
            <person name="Trinca V."/>
            <person name="Uliana J.V.C."/>
            <person name="Torres T.T."/>
            <person name="Ward R.J."/>
            <person name="Monesi N."/>
        </authorList>
    </citation>
    <scope>NUCLEOTIDE SEQUENCE</scope>
    <source>
        <strain evidence="8">HSMRA1968</strain>
        <tissue evidence="8">Whole embryos</tissue>
    </source>
</reference>
<evidence type="ECO:0000256" key="5">
    <source>
        <dbReference type="ARBA" id="ARBA00023136"/>
    </source>
</evidence>
<protein>
    <recommendedName>
        <fullName evidence="6">Choline transporter-like protein</fullName>
    </recommendedName>
</protein>
<comment type="similarity">
    <text evidence="2 6">Belongs to the CTL (choline transporter-like) family.</text>
</comment>
<feature type="transmembrane region" description="Helical" evidence="6">
    <location>
        <begin position="497"/>
        <end position="521"/>
    </location>
</feature>
<feature type="transmembrane region" description="Helical" evidence="6">
    <location>
        <begin position="181"/>
        <end position="199"/>
    </location>
</feature>
<evidence type="ECO:0000256" key="1">
    <source>
        <dbReference type="ARBA" id="ARBA00004141"/>
    </source>
</evidence>
<comment type="subcellular location">
    <subcellularLocation>
        <location evidence="6">Cell membrane</location>
        <topology evidence="6">Multi-pass membrane protein</topology>
    </subcellularLocation>
    <subcellularLocation>
        <location evidence="1">Membrane</location>
        <topology evidence="1">Multi-pass membrane protein</topology>
    </subcellularLocation>
</comment>
<dbReference type="EMBL" id="WJQU01000001">
    <property type="protein sequence ID" value="KAJ6645857.1"/>
    <property type="molecule type" value="Genomic_DNA"/>
</dbReference>
<dbReference type="Proteomes" id="UP001151699">
    <property type="component" value="Chromosome A"/>
</dbReference>
<evidence type="ECO:0000313" key="8">
    <source>
        <dbReference type="EMBL" id="KAJ6645857.1"/>
    </source>
</evidence>
<accession>A0A9Q0N8R3</accession>
<dbReference type="InterPro" id="IPR007603">
    <property type="entry name" value="Choline_transptr-like"/>
</dbReference>
<feature type="transmembrane region" description="Helical" evidence="6">
    <location>
        <begin position="349"/>
        <end position="377"/>
    </location>
</feature>
<evidence type="ECO:0000313" key="9">
    <source>
        <dbReference type="Proteomes" id="UP001151699"/>
    </source>
</evidence>
<evidence type="ECO:0000256" key="4">
    <source>
        <dbReference type="ARBA" id="ARBA00022989"/>
    </source>
</evidence>
<keyword evidence="3 6" id="KW-0812">Transmembrane</keyword>
<dbReference type="PANTHER" id="PTHR12385:SF96">
    <property type="entry name" value="CHOLINE TRANSPORTER-LIKE PROTEIN"/>
    <property type="match status" value="1"/>
</dbReference>
<feature type="transmembrane region" description="Helical" evidence="6">
    <location>
        <begin position="45"/>
        <end position="66"/>
    </location>
</feature>
<dbReference type="OrthoDB" id="420519at2759"/>
<dbReference type="Pfam" id="PF04515">
    <property type="entry name" value="Choline_transpo"/>
    <property type="match status" value="1"/>
</dbReference>
<feature type="transmembrane region" description="Helical" evidence="6">
    <location>
        <begin position="205"/>
        <end position="229"/>
    </location>
</feature>
<dbReference type="PANTHER" id="PTHR12385">
    <property type="entry name" value="CHOLINE TRANSPORTER-LIKE (SLC FAMILY 44)"/>
    <property type="match status" value="1"/>
</dbReference>
<dbReference type="GO" id="GO:0005886">
    <property type="term" value="C:plasma membrane"/>
    <property type="evidence" value="ECO:0007669"/>
    <property type="project" value="UniProtKB-SubCell"/>
</dbReference>
<keyword evidence="9" id="KW-1185">Reference proteome</keyword>
<comment type="function">
    <text evidence="6">Choline transporter.</text>
</comment>
<dbReference type="AlphaFoldDB" id="A0A9Q0N8R3"/>
<feature type="transmembrane region" description="Helical" evidence="6">
    <location>
        <begin position="249"/>
        <end position="270"/>
    </location>
</feature>
<feature type="transmembrane region" description="Helical" evidence="6">
    <location>
        <begin position="397"/>
        <end position="419"/>
    </location>
</feature>
<evidence type="ECO:0000256" key="7">
    <source>
        <dbReference type="SAM" id="MobiDB-lite"/>
    </source>
</evidence>